<dbReference type="PANTHER" id="PTHR44167:SF23">
    <property type="entry name" value="CDC7 KINASE, ISOFORM A-RELATED"/>
    <property type="match status" value="1"/>
</dbReference>
<protein>
    <recommendedName>
        <fullName evidence="1">non-specific serine/threonine protein kinase</fullName>
        <ecNumber evidence="1">2.7.11.1</ecNumber>
    </recommendedName>
</protein>
<evidence type="ECO:0000256" key="4">
    <source>
        <dbReference type="ARBA" id="ARBA00022741"/>
    </source>
</evidence>
<dbReference type="GO" id="GO:0005524">
    <property type="term" value="F:ATP binding"/>
    <property type="evidence" value="ECO:0007669"/>
    <property type="project" value="UniProtKB-KW"/>
</dbReference>
<dbReference type="GO" id="GO:0004674">
    <property type="term" value="F:protein serine/threonine kinase activity"/>
    <property type="evidence" value="ECO:0007669"/>
    <property type="project" value="UniProtKB-KW"/>
</dbReference>
<dbReference type="AlphaFoldDB" id="A0A5K3EV86"/>
<evidence type="ECO:0000256" key="1">
    <source>
        <dbReference type="ARBA" id="ARBA00012513"/>
    </source>
</evidence>
<evidence type="ECO:0000256" key="2">
    <source>
        <dbReference type="ARBA" id="ARBA00022527"/>
    </source>
</evidence>
<dbReference type="GO" id="GO:0005634">
    <property type="term" value="C:nucleus"/>
    <property type="evidence" value="ECO:0007669"/>
    <property type="project" value="TreeGrafter"/>
</dbReference>
<keyword evidence="5" id="KW-0418">Kinase</keyword>
<keyword evidence="3" id="KW-0808">Transferase</keyword>
<dbReference type="InterPro" id="IPR008271">
    <property type="entry name" value="Ser/Thr_kinase_AS"/>
</dbReference>
<evidence type="ECO:0000256" key="3">
    <source>
        <dbReference type="ARBA" id="ARBA00022679"/>
    </source>
</evidence>
<evidence type="ECO:0000256" key="5">
    <source>
        <dbReference type="ARBA" id="ARBA00022777"/>
    </source>
</evidence>
<accession>A0A5K3EV86</accession>
<dbReference type="WBParaSite" id="MCU_002881-RB">
    <property type="protein sequence ID" value="MCU_002881-RB"/>
    <property type="gene ID" value="MCU_002881"/>
</dbReference>
<evidence type="ECO:0000259" key="7">
    <source>
        <dbReference type="PROSITE" id="PS50011"/>
    </source>
</evidence>
<dbReference type="EC" id="2.7.11.1" evidence="1"/>
<dbReference type="PANTHER" id="PTHR44167">
    <property type="entry name" value="OVARIAN-SPECIFIC SERINE/THREONINE-PROTEIN KINASE LOK-RELATED"/>
    <property type="match status" value="1"/>
</dbReference>
<dbReference type="Pfam" id="PF00069">
    <property type="entry name" value="Pkinase"/>
    <property type="match status" value="2"/>
</dbReference>
<keyword evidence="2" id="KW-0723">Serine/threonine-protein kinase</keyword>
<keyword evidence="4" id="KW-0547">Nucleotide-binding</keyword>
<reference evidence="8" key="1">
    <citation type="submission" date="2019-11" db="UniProtKB">
        <authorList>
            <consortium name="WormBaseParasite"/>
        </authorList>
    </citation>
    <scope>IDENTIFICATION</scope>
</reference>
<sequence>MSKIRSLEYVRGIKEINSVFDVIDRKGQGTFASVFTVRDKSFPDSGIFAMKMIVPTVELRRVENELRALRQLNGKHGIIKMLSAMRVRDHIFILMPFIDYVAFSSYYLSLNEKEIRRYLLHLLRALEHVHRYGIIHRDIKPTNFLLDRRSQRYTLVDFGLAHSQFDGDLDRNWNPLLASQNVYNLKRRRPSWQDDVSGHFLERGSPLLFTPTPSLDKPSTVKSRVCPRLSTSCLSSNTGGPSHVSSPSILNPVEEQCGCGNRLAICRGCRGFPKAPAVRRGGTLGFRPPEVMLRCVTQTTAVDLWAVGVIFLSFLTGRYPFIKVEDDLEVLHSFSHLLGYERMQQGAHSVGKRILIDPRPPPLGDKETPLAYMKKRLIAMRKAERKLISLPPSMRTNTSTDSPTVIALSNTHHFPSAAYDLCARLLEPVPSRRITAEEAVRHPYIRGTSAKPNITSST</sequence>
<dbReference type="Gene3D" id="1.10.510.10">
    <property type="entry name" value="Transferase(Phosphotransferase) domain 1"/>
    <property type="match status" value="2"/>
</dbReference>
<dbReference type="InterPro" id="IPR000719">
    <property type="entry name" value="Prot_kinase_dom"/>
</dbReference>
<dbReference type="InterPro" id="IPR011009">
    <property type="entry name" value="Kinase-like_dom_sf"/>
</dbReference>
<dbReference type="Gene3D" id="3.30.200.20">
    <property type="entry name" value="Phosphorylase Kinase, domain 1"/>
    <property type="match status" value="1"/>
</dbReference>
<dbReference type="GO" id="GO:0044773">
    <property type="term" value="P:mitotic DNA damage checkpoint signaling"/>
    <property type="evidence" value="ECO:0007669"/>
    <property type="project" value="TreeGrafter"/>
</dbReference>
<feature type="domain" description="Protein kinase" evidence="7">
    <location>
        <begin position="20"/>
        <end position="445"/>
    </location>
</feature>
<organism evidence="8">
    <name type="scientific">Mesocestoides corti</name>
    <name type="common">Flatworm</name>
    <dbReference type="NCBI Taxonomy" id="53468"/>
    <lineage>
        <taxon>Eukaryota</taxon>
        <taxon>Metazoa</taxon>
        <taxon>Spiralia</taxon>
        <taxon>Lophotrochozoa</taxon>
        <taxon>Platyhelminthes</taxon>
        <taxon>Cestoda</taxon>
        <taxon>Eucestoda</taxon>
        <taxon>Cyclophyllidea</taxon>
        <taxon>Mesocestoididae</taxon>
        <taxon>Mesocestoides</taxon>
    </lineage>
</organism>
<dbReference type="SUPFAM" id="SSF56112">
    <property type="entry name" value="Protein kinase-like (PK-like)"/>
    <property type="match status" value="1"/>
</dbReference>
<dbReference type="SMART" id="SM00220">
    <property type="entry name" value="S_TKc"/>
    <property type="match status" value="1"/>
</dbReference>
<proteinExistence type="predicted"/>
<evidence type="ECO:0000313" key="8">
    <source>
        <dbReference type="WBParaSite" id="MCU_002881-RB"/>
    </source>
</evidence>
<keyword evidence="6" id="KW-0067">ATP-binding</keyword>
<evidence type="ECO:0000256" key="6">
    <source>
        <dbReference type="ARBA" id="ARBA00022840"/>
    </source>
</evidence>
<name>A0A5K3EV86_MESCO</name>
<dbReference type="PROSITE" id="PS00108">
    <property type="entry name" value="PROTEIN_KINASE_ST"/>
    <property type="match status" value="1"/>
</dbReference>
<dbReference type="PROSITE" id="PS50011">
    <property type="entry name" value="PROTEIN_KINASE_DOM"/>
    <property type="match status" value="1"/>
</dbReference>